<gene>
    <name evidence="1" type="ORF">ElyMa_003516000</name>
</gene>
<reference evidence="1 2" key="1">
    <citation type="journal article" date="2021" name="Elife">
        <title>Chloroplast acquisition without the gene transfer in kleptoplastic sea slugs, Plakobranchus ocellatus.</title>
        <authorList>
            <person name="Maeda T."/>
            <person name="Takahashi S."/>
            <person name="Yoshida T."/>
            <person name="Shimamura S."/>
            <person name="Takaki Y."/>
            <person name="Nagai Y."/>
            <person name="Toyoda A."/>
            <person name="Suzuki Y."/>
            <person name="Arimoto A."/>
            <person name="Ishii H."/>
            <person name="Satoh N."/>
            <person name="Nishiyama T."/>
            <person name="Hasebe M."/>
            <person name="Maruyama T."/>
            <person name="Minagawa J."/>
            <person name="Obokata J."/>
            <person name="Shigenobu S."/>
        </authorList>
    </citation>
    <scope>NUCLEOTIDE SEQUENCE [LARGE SCALE GENOMIC DNA]</scope>
</reference>
<evidence type="ECO:0000313" key="2">
    <source>
        <dbReference type="Proteomes" id="UP000762676"/>
    </source>
</evidence>
<proteinExistence type="predicted"/>
<sequence length="86" mass="9301">MVPAVILNQYATVSAHGAGEDNLSMISQSDKLFTMLNPGSRGGLATWDLVPLSDDRFHHSLSLTVLVSSSFLRMGRSKINILSVVK</sequence>
<name>A0AAV4EFI3_9GAST</name>
<organism evidence="1 2">
    <name type="scientific">Elysia marginata</name>
    <dbReference type="NCBI Taxonomy" id="1093978"/>
    <lineage>
        <taxon>Eukaryota</taxon>
        <taxon>Metazoa</taxon>
        <taxon>Spiralia</taxon>
        <taxon>Lophotrochozoa</taxon>
        <taxon>Mollusca</taxon>
        <taxon>Gastropoda</taxon>
        <taxon>Heterobranchia</taxon>
        <taxon>Euthyneura</taxon>
        <taxon>Panpulmonata</taxon>
        <taxon>Sacoglossa</taxon>
        <taxon>Placobranchoidea</taxon>
        <taxon>Plakobranchidae</taxon>
        <taxon>Elysia</taxon>
    </lineage>
</organism>
<dbReference type="Proteomes" id="UP000762676">
    <property type="component" value="Unassembled WGS sequence"/>
</dbReference>
<evidence type="ECO:0000313" key="1">
    <source>
        <dbReference type="EMBL" id="GFR59812.1"/>
    </source>
</evidence>
<comment type="caution">
    <text evidence="1">The sequence shown here is derived from an EMBL/GenBank/DDBJ whole genome shotgun (WGS) entry which is preliminary data.</text>
</comment>
<protein>
    <submittedName>
        <fullName evidence="1">Uncharacterized protein</fullName>
    </submittedName>
</protein>
<dbReference type="AlphaFoldDB" id="A0AAV4EFI3"/>
<accession>A0AAV4EFI3</accession>
<keyword evidence="2" id="KW-1185">Reference proteome</keyword>
<dbReference type="EMBL" id="BMAT01007205">
    <property type="protein sequence ID" value="GFR59812.1"/>
    <property type="molecule type" value="Genomic_DNA"/>
</dbReference>